<protein>
    <submittedName>
        <fullName evidence="1">Uncharacterized protein</fullName>
    </submittedName>
</protein>
<name>A0ACC1M516_9FUNG</name>
<sequence>MTPLSLAGQNCDRFARLYDNGDSPDSRLHWRVNSDIGAVFRLAAPPTADLCAIANDLVEEISVEMESRLSNEMRCRYNSDNKLDVWASYIISWTGYSAPFARAGSQRSDNREPRLLRAYETSERYEKFLLFVAHYVKACVNKKAAAGLIDPEECRLILPIRKPGNEYEVDEVDDLDRVDILFSCYNEPKARDYTGCVMAPVSHDLEILIAPTLFPILAGAEVENFGDCDDPAIPSLAAKTQRVYFHQHNRRFAWGLYIFNQSVHAYVFGPNVMWSSKRMDLVNVSGRREFISLLVNWSLCSADCLGFDPSIRYAPDNEDTDHHLEIDVHEKNASTGEVATRTYYCNNHVLAANDIFGRHARYFSASDSLETIDDPAFLIKDMWTPLNCGDSSSGEARDEKSTLDTLQAAFEGDSKLCSRFPQFVSTGLVHLSEGGKLVEDTAGTAFAKLLVGFTQFSDRQHTRTVIKQTGRMISAAENQGQVVIAIADAMGAHNAAYVNCNILHGNISDRAILFLKTADGFTGALADFGVAANSDVPATENAEAPRTRLDDWESLLYVVIFLATYGVNDGEREQFFYQRLRKEYPLRAQYWVAGNMDDIANHKRKDMNSTEAFSKSILSKMPKGLLRDLAVDIFKALFCHPGCSGAIKQIEQGLELKRQQLLQANPDAIFVRPRHLDPLDSRDKDEDVIVANLLSVVARHKQAVLAAQ</sequence>
<dbReference type="EMBL" id="JANBVB010000270">
    <property type="protein sequence ID" value="KAJ2895652.1"/>
    <property type="molecule type" value="Genomic_DNA"/>
</dbReference>
<evidence type="ECO:0000313" key="1">
    <source>
        <dbReference type="EMBL" id="KAJ2895652.1"/>
    </source>
</evidence>
<proteinExistence type="predicted"/>
<reference evidence="1" key="1">
    <citation type="submission" date="2022-07" db="EMBL/GenBank/DDBJ databases">
        <title>Phylogenomic reconstructions and comparative analyses of Kickxellomycotina fungi.</title>
        <authorList>
            <person name="Reynolds N.K."/>
            <person name="Stajich J.E."/>
            <person name="Barry K."/>
            <person name="Grigoriev I.V."/>
            <person name="Crous P."/>
            <person name="Smith M.E."/>
        </authorList>
    </citation>
    <scope>NUCLEOTIDE SEQUENCE</scope>
    <source>
        <strain evidence="1">CBS 190363</strain>
    </source>
</reference>
<gene>
    <name evidence="1" type="ORF">IWW38_002246</name>
</gene>
<dbReference type="Proteomes" id="UP001139981">
    <property type="component" value="Unassembled WGS sequence"/>
</dbReference>
<accession>A0ACC1M516</accession>
<evidence type="ECO:0000313" key="2">
    <source>
        <dbReference type="Proteomes" id="UP001139981"/>
    </source>
</evidence>
<keyword evidence="2" id="KW-1185">Reference proteome</keyword>
<organism evidence="1 2">
    <name type="scientific">Coemansia aciculifera</name>
    <dbReference type="NCBI Taxonomy" id="417176"/>
    <lineage>
        <taxon>Eukaryota</taxon>
        <taxon>Fungi</taxon>
        <taxon>Fungi incertae sedis</taxon>
        <taxon>Zoopagomycota</taxon>
        <taxon>Kickxellomycotina</taxon>
        <taxon>Kickxellomycetes</taxon>
        <taxon>Kickxellales</taxon>
        <taxon>Kickxellaceae</taxon>
        <taxon>Coemansia</taxon>
    </lineage>
</organism>
<comment type="caution">
    <text evidence="1">The sequence shown here is derived from an EMBL/GenBank/DDBJ whole genome shotgun (WGS) entry which is preliminary data.</text>
</comment>